<sequence length="257" mass="30150">MAYKKLKLWFDHELAKLLSEKIAPHYPAFPATVFVSTIRENVDELELKDRVEFIADAFADYLPGNYENQLAILLKTVGPRNPDGTGMFTEFYWLMPMAKFIEKYGLEHFDLSVKGMEEVTRRNTAEYTIRPFIERYPKKMLRQMLKWAKSDDFHLRRLASEGGRPRLPWAPKLPQFIDEPAPLFPILTQLRDDPEKYVQKSVANCLNDILKDNEEPGRELVESWLPAESKECRWIIKHGLRNQLKAGKDWAKEMVNY</sequence>
<dbReference type="InterPro" id="IPR014825">
    <property type="entry name" value="DNA_alkylation"/>
</dbReference>
<dbReference type="Gene3D" id="1.25.40.290">
    <property type="entry name" value="ARM repeat domains"/>
    <property type="match status" value="1"/>
</dbReference>
<protein>
    <submittedName>
        <fullName evidence="1">DNA-3-methylpurine glycosylase</fullName>
    </submittedName>
</protein>
<dbReference type="AlphaFoldDB" id="A0A1H9MDZ2"/>
<name>A0A1H9MDZ2_9BACT</name>
<dbReference type="InterPro" id="IPR016024">
    <property type="entry name" value="ARM-type_fold"/>
</dbReference>
<organism evidence="1 2">
    <name type="scientific">Neolewinella agarilytica</name>
    <dbReference type="NCBI Taxonomy" id="478744"/>
    <lineage>
        <taxon>Bacteria</taxon>
        <taxon>Pseudomonadati</taxon>
        <taxon>Bacteroidota</taxon>
        <taxon>Saprospiria</taxon>
        <taxon>Saprospirales</taxon>
        <taxon>Lewinellaceae</taxon>
        <taxon>Neolewinella</taxon>
    </lineage>
</organism>
<evidence type="ECO:0000313" key="1">
    <source>
        <dbReference type="EMBL" id="SER21669.1"/>
    </source>
</evidence>
<dbReference type="EMBL" id="FOFB01000028">
    <property type="protein sequence ID" value="SER21669.1"/>
    <property type="molecule type" value="Genomic_DNA"/>
</dbReference>
<gene>
    <name evidence="1" type="ORF">SAMN05444359_12862</name>
</gene>
<dbReference type="RefSeq" id="WP_090172234.1">
    <property type="nucleotide sequence ID" value="NZ_FOFB01000028.1"/>
</dbReference>
<dbReference type="InParanoid" id="A0A1H9MDZ2"/>
<keyword evidence="2" id="KW-1185">Reference proteome</keyword>
<evidence type="ECO:0000313" key="2">
    <source>
        <dbReference type="Proteomes" id="UP000199021"/>
    </source>
</evidence>
<dbReference type="Pfam" id="PF08713">
    <property type="entry name" value="DNA_alkylation"/>
    <property type="match status" value="1"/>
</dbReference>
<proteinExistence type="predicted"/>
<reference evidence="2" key="1">
    <citation type="submission" date="2016-10" db="EMBL/GenBank/DDBJ databases">
        <authorList>
            <person name="Varghese N."/>
            <person name="Submissions S."/>
        </authorList>
    </citation>
    <scope>NUCLEOTIDE SEQUENCE [LARGE SCALE GENOMIC DNA]</scope>
    <source>
        <strain evidence="2">DSM 24740</strain>
    </source>
</reference>
<dbReference type="OrthoDB" id="9797162at2"/>
<dbReference type="SUPFAM" id="SSF48371">
    <property type="entry name" value="ARM repeat"/>
    <property type="match status" value="1"/>
</dbReference>
<accession>A0A1H9MDZ2</accession>
<dbReference type="STRING" id="478744.SAMN05444359_12862"/>
<dbReference type="Proteomes" id="UP000199021">
    <property type="component" value="Unassembled WGS sequence"/>
</dbReference>